<accession>A0A4U5LW37</accession>
<feature type="region of interest" description="Disordered" evidence="1">
    <location>
        <begin position="1"/>
        <end position="21"/>
    </location>
</feature>
<feature type="region of interest" description="Disordered" evidence="1">
    <location>
        <begin position="42"/>
        <end position="63"/>
    </location>
</feature>
<evidence type="ECO:0000313" key="3">
    <source>
        <dbReference type="Proteomes" id="UP000298663"/>
    </source>
</evidence>
<feature type="compositionally biased region" description="Basic and acidic residues" evidence="1">
    <location>
        <begin position="43"/>
        <end position="60"/>
    </location>
</feature>
<evidence type="ECO:0000313" key="2">
    <source>
        <dbReference type="EMBL" id="TKR60389.1"/>
    </source>
</evidence>
<dbReference type="Proteomes" id="UP000298663">
    <property type="component" value="Unassembled WGS sequence"/>
</dbReference>
<feature type="compositionally biased region" description="Basic residues" evidence="1">
    <location>
        <begin position="7"/>
        <end position="16"/>
    </location>
</feature>
<name>A0A4U5LW37_STECR</name>
<dbReference type="EMBL" id="AZBU02000011">
    <property type="protein sequence ID" value="TKR60389.1"/>
    <property type="molecule type" value="Genomic_DNA"/>
</dbReference>
<dbReference type="AlphaFoldDB" id="A0A4U5LW37"/>
<reference evidence="2 3" key="2">
    <citation type="journal article" date="2019" name="G3 (Bethesda)">
        <title>Hybrid Assembly of the Genome of the Entomopathogenic Nematode Steinernema carpocapsae Identifies the X-Chromosome.</title>
        <authorList>
            <person name="Serra L."/>
            <person name="Macchietto M."/>
            <person name="Macias-Munoz A."/>
            <person name="McGill C.J."/>
            <person name="Rodriguez I.M."/>
            <person name="Rodriguez B."/>
            <person name="Murad R."/>
            <person name="Mortazavi A."/>
        </authorList>
    </citation>
    <scope>NUCLEOTIDE SEQUENCE [LARGE SCALE GENOMIC DNA]</scope>
    <source>
        <strain evidence="2 3">ALL</strain>
    </source>
</reference>
<evidence type="ECO:0000256" key="1">
    <source>
        <dbReference type="SAM" id="MobiDB-lite"/>
    </source>
</evidence>
<proteinExistence type="predicted"/>
<reference evidence="2 3" key="1">
    <citation type="journal article" date="2015" name="Genome Biol.">
        <title>Comparative genomics of Steinernema reveals deeply conserved gene regulatory networks.</title>
        <authorList>
            <person name="Dillman A.R."/>
            <person name="Macchietto M."/>
            <person name="Porter C.F."/>
            <person name="Rogers A."/>
            <person name="Williams B."/>
            <person name="Antoshechkin I."/>
            <person name="Lee M.M."/>
            <person name="Goodwin Z."/>
            <person name="Lu X."/>
            <person name="Lewis E.E."/>
            <person name="Goodrich-Blair H."/>
            <person name="Stock S.P."/>
            <person name="Adams B.J."/>
            <person name="Sternberg P.W."/>
            <person name="Mortazavi A."/>
        </authorList>
    </citation>
    <scope>NUCLEOTIDE SEQUENCE [LARGE SCALE GENOMIC DNA]</scope>
    <source>
        <strain evidence="2 3">ALL</strain>
    </source>
</reference>
<gene>
    <name evidence="2" type="ORF">L596_027644</name>
</gene>
<comment type="caution">
    <text evidence="2">The sequence shown here is derived from an EMBL/GenBank/DDBJ whole genome shotgun (WGS) entry which is preliminary data.</text>
</comment>
<sequence length="312" mass="35344">MAAQQRRSLKPSRRSRRDSDWTDQELRLVSFAPEVVQIQCCEDSPRNGRNRRDVSEESVRSRRANRCPTSYYRPLRRYSSAMTVDEVALRALDGIADVPCGRPEARIPHVTSEAKTLARKIAQGSARPRFSMGAAIQDCKCKVSNCRRKSYRDSSPPPSEEAIAQAIKDALRTPYPVKVQGYDKNSSPPPSESERLAALEDAGQTPFCRRSLRHYGNHNERLDRRIKFADDQKKSKPCCGPVYDLSRRRHSMYDYQKSSRSSEPNDSVAVTLTRSELESLTRQMKEHSASSMTIIIKKNRVSPASSKMGKCC</sequence>
<organism evidence="2 3">
    <name type="scientific">Steinernema carpocapsae</name>
    <name type="common">Entomopathogenic nematode</name>
    <dbReference type="NCBI Taxonomy" id="34508"/>
    <lineage>
        <taxon>Eukaryota</taxon>
        <taxon>Metazoa</taxon>
        <taxon>Ecdysozoa</taxon>
        <taxon>Nematoda</taxon>
        <taxon>Chromadorea</taxon>
        <taxon>Rhabditida</taxon>
        <taxon>Tylenchina</taxon>
        <taxon>Panagrolaimomorpha</taxon>
        <taxon>Strongyloidoidea</taxon>
        <taxon>Steinernematidae</taxon>
        <taxon>Steinernema</taxon>
    </lineage>
</organism>
<protein>
    <submittedName>
        <fullName evidence="2">Uncharacterized protein</fullName>
    </submittedName>
</protein>
<keyword evidence="3" id="KW-1185">Reference proteome</keyword>